<dbReference type="CDD" id="cd01293">
    <property type="entry name" value="Bact_CD"/>
    <property type="match status" value="1"/>
</dbReference>
<dbReference type="NCBIfam" id="NF005748">
    <property type="entry name" value="PRK07572.1"/>
    <property type="match status" value="1"/>
</dbReference>
<evidence type="ECO:0000259" key="3">
    <source>
        <dbReference type="Pfam" id="PF07969"/>
    </source>
</evidence>
<keyword evidence="2" id="KW-0378">Hydrolase</keyword>
<dbReference type="Gene3D" id="2.30.40.10">
    <property type="entry name" value="Urease, subunit C, domain 1"/>
    <property type="match status" value="1"/>
</dbReference>
<keyword evidence="1" id="KW-0479">Metal-binding</keyword>
<dbReference type="EMBL" id="WBZB01000014">
    <property type="protein sequence ID" value="KAB3531064.1"/>
    <property type="molecule type" value="Genomic_DNA"/>
</dbReference>
<dbReference type="AlphaFoldDB" id="A0A833HPL6"/>
<dbReference type="GO" id="GO:0006209">
    <property type="term" value="P:cytosine catabolic process"/>
    <property type="evidence" value="ECO:0007669"/>
    <property type="project" value="TreeGrafter"/>
</dbReference>
<dbReference type="PANTHER" id="PTHR32027">
    <property type="entry name" value="CYTOSINE DEAMINASE"/>
    <property type="match status" value="1"/>
</dbReference>
<proteinExistence type="predicted"/>
<evidence type="ECO:0000313" key="4">
    <source>
        <dbReference type="EMBL" id="KAB3531064.1"/>
    </source>
</evidence>
<dbReference type="InterPro" id="IPR013108">
    <property type="entry name" value="Amidohydro_3"/>
</dbReference>
<reference evidence="4 5" key="1">
    <citation type="submission" date="2019-10" db="EMBL/GenBank/DDBJ databases">
        <title>Alkaliphilus serpentinus sp. nov. and Alkaliphilus pronyensis sp. nov., two novel anaerobic alkaliphilic species isolated from the serpentinized-hosted hydrothermal field of the Prony Bay (New Caledonia).</title>
        <authorList>
            <person name="Postec A."/>
        </authorList>
    </citation>
    <scope>NUCLEOTIDE SEQUENCE [LARGE SCALE GENOMIC DNA]</scope>
    <source>
        <strain evidence="4 5">LacT</strain>
    </source>
</reference>
<dbReference type="PANTHER" id="PTHR32027:SF0">
    <property type="entry name" value="CYTOSINE DEAMINASE"/>
    <property type="match status" value="1"/>
</dbReference>
<dbReference type="NCBIfam" id="NF006685">
    <property type="entry name" value="PRK09230.1"/>
    <property type="match status" value="1"/>
</dbReference>
<dbReference type="InterPro" id="IPR032466">
    <property type="entry name" value="Metal_Hydrolase"/>
</dbReference>
<dbReference type="FunFam" id="3.20.20.140:FF:000019">
    <property type="entry name" value="Cytosine deaminase"/>
    <property type="match status" value="1"/>
</dbReference>
<dbReference type="OrthoDB" id="9815027at2"/>
<dbReference type="GO" id="GO:0046872">
    <property type="term" value="F:metal ion binding"/>
    <property type="evidence" value="ECO:0007669"/>
    <property type="project" value="UniProtKB-KW"/>
</dbReference>
<dbReference type="SUPFAM" id="SSF51556">
    <property type="entry name" value="Metallo-dependent hydrolases"/>
    <property type="match status" value="1"/>
</dbReference>
<dbReference type="Proteomes" id="UP000465601">
    <property type="component" value="Unassembled WGS sequence"/>
</dbReference>
<organism evidence="4 5">
    <name type="scientific">Alkaliphilus serpentinus</name>
    <dbReference type="NCBI Taxonomy" id="1482731"/>
    <lineage>
        <taxon>Bacteria</taxon>
        <taxon>Bacillati</taxon>
        <taxon>Bacillota</taxon>
        <taxon>Clostridia</taxon>
        <taxon>Peptostreptococcales</taxon>
        <taxon>Natronincolaceae</taxon>
        <taxon>Alkaliphilus</taxon>
    </lineage>
</organism>
<dbReference type="RefSeq" id="WP_151865342.1">
    <property type="nucleotide sequence ID" value="NZ_WBZB01000014.1"/>
</dbReference>
<feature type="domain" description="Amidohydrolase 3" evidence="3">
    <location>
        <begin position="41"/>
        <end position="403"/>
    </location>
</feature>
<keyword evidence="5" id="KW-1185">Reference proteome</keyword>
<dbReference type="Pfam" id="PF07969">
    <property type="entry name" value="Amidohydro_3"/>
    <property type="match status" value="1"/>
</dbReference>
<dbReference type="Gene3D" id="3.20.20.140">
    <property type="entry name" value="Metal-dependent hydrolases"/>
    <property type="match status" value="1"/>
</dbReference>
<protein>
    <submittedName>
        <fullName evidence="4">Cytosine deaminase</fullName>
    </submittedName>
</protein>
<comment type="caution">
    <text evidence="4">The sequence shown here is derived from an EMBL/GenBank/DDBJ whole genome shotgun (WGS) entry which is preliminary data.</text>
</comment>
<dbReference type="GO" id="GO:0035888">
    <property type="term" value="F:isoguanine deaminase activity"/>
    <property type="evidence" value="ECO:0007669"/>
    <property type="project" value="TreeGrafter"/>
</dbReference>
<dbReference type="InterPro" id="IPR052349">
    <property type="entry name" value="Metallo-hydrolase_Enzymes"/>
</dbReference>
<dbReference type="GO" id="GO:0004131">
    <property type="term" value="F:cytosine deaminase activity"/>
    <property type="evidence" value="ECO:0007669"/>
    <property type="project" value="TreeGrafter"/>
</dbReference>
<evidence type="ECO:0000313" key="5">
    <source>
        <dbReference type="Proteomes" id="UP000465601"/>
    </source>
</evidence>
<gene>
    <name evidence="4" type="primary">codA</name>
    <name evidence="4" type="ORF">F8153_05350</name>
</gene>
<dbReference type="InterPro" id="IPR011059">
    <property type="entry name" value="Metal-dep_hydrolase_composite"/>
</dbReference>
<name>A0A833HPL6_9FIRM</name>
<accession>A0A833HPL6</accession>
<sequence length="427" mass="47821">MIYDLIIKNAKLINYNNLVDIAISNGQFSIIGNNLELPSNQVIDAEGCLVIPPYVQSHVHLDSALTSGEPKYNQRGTLYEGIEIWSERRKSITKEDIITRATEAIRWHIGQGILHLRSHVDISDPNLTAVKALLEVKEKMMPYITLQLVGFPQEGIMDYPKAEELMEEALKLGIDAVGGAPHLEFTREDGIESIRRIFKLAEKYDKLIDIHCDETDDEQSRFLEVVAANAIRRGFHQRVTASHTTAMHSYNNPYAAKVLGLCKKSKINFIANPLSNITLQGRFDTYPKRRGITRVKEISELGINISLGHDNIMDPFYGLGTGNMLQVANMCIHISQLTGFNEIERVFDMITHNGAKTLNIESNYGIEIGKPASLVILDAIDQVDALRRMAVAKTVISKGEVVAETPPLRTTVTINKKTEVVSYRKIQ</sequence>
<evidence type="ECO:0000256" key="1">
    <source>
        <dbReference type="ARBA" id="ARBA00022723"/>
    </source>
</evidence>
<evidence type="ECO:0000256" key="2">
    <source>
        <dbReference type="ARBA" id="ARBA00022801"/>
    </source>
</evidence>
<dbReference type="SUPFAM" id="SSF51338">
    <property type="entry name" value="Composite domain of metallo-dependent hydrolases"/>
    <property type="match status" value="1"/>
</dbReference>